<name>A0A423XDJ4_9PEZI</name>
<evidence type="ECO:0000313" key="5">
    <source>
        <dbReference type="Proteomes" id="UP000285146"/>
    </source>
</evidence>
<dbReference type="SUPFAM" id="SSF48403">
    <property type="entry name" value="Ankyrin repeat"/>
    <property type="match status" value="1"/>
</dbReference>
<dbReference type="CDD" id="cd09917">
    <property type="entry name" value="F-box_SF"/>
    <property type="match status" value="1"/>
</dbReference>
<feature type="domain" description="F-box" evidence="3">
    <location>
        <begin position="1"/>
        <end position="60"/>
    </location>
</feature>
<dbReference type="OrthoDB" id="341259at2759"/>
<gene>
    <name evidence="4" type="ORF">VPNG_04085</name>
</gene>
<dbReference type="SMART" id="SM00248">
    <property type="entry name" value="ANK"/>
    <property type="match status" value="8"/>
</dbReference>
<dbReference type="PROSITE" id="PS50088">
    <property type="entry name" value="ANK_REPEAT"/>
    <property type="match status" value="3"/>
</dbReference>
<dbReference type="InParanoid" id="A0A423XDJ4"/>
<dbReference type="InterPro" id="IPR036770">
    <property type="entry name" value="Ankyrin_rpt-contain_sf"/>
</dbReference>
<feature type="compositionally biased region" description="Low complexity" evidence="2">
    <location>
        <begin position="183"/>
        <end position="192"/>
    </location>
</feature>
<reference evidence="4 5" key="1">
    <citation type="submission" date="2015-09" db="EMBL/GenBank/DDBJ databases">
        <title>Host preference determinants of Valsa canker pathogens revealed by comparative genomics.</title>
        <authorList>
            <person name="Yin Z."/>
            <person name="Huang L."/>
        </authorList>
    </citation>
    <scope>NUCLEOTIDE SEQUENCE [LARGE SCALE GENOMIC DNA]</scope>
    <source>
        <strain evidence="4 5">SXYLt</strain>
    </source>
</reference>
<dbReference type="PANTHER" id="PTHR46224">
    <property type="entry name" value="ANKYRIN REPEAT FAMILY PROTEIN"/>
    <property type="match status" value="1"/>
</dbReference>
<evidence type="ECO:0000256" key="1">
    <source>
        <dbReference type="PROSITE-ProRule" id="PRU00023"/>
    </source>
</evidence>
<feature type="repeat" description="ANK" evidence="1">
    <location>
        <begin position="211"/>
        <end position="243"/>
    </location>
</feature>
<dbReference type="Pfam" id="PF00023">
    <property type="entry name" value="Ank"/>
    <property type="match status" value="3"/>
</dbReference>
<proteinExistence type="predicted"/>
<dbReference type="AlphaFoldDB" id="A0A423XDJ4"/>
<dbReference type="InterPro" id="IPR002110">
    <property type="entry name" value="Ankyrin_rpt"/>
</dbReference>
<dbReference type="InterPro" id="IPR051616">
    <property type="entry name" value="Cul2-RING_E3_ligase_SR"/>
</dbReference>
<dbReference type="PROSITE" id="PS50297">
    <property type="entry name" value="ANK_REP_REGION"/>
    <property type="match status" value="3"/>
</dbReference>
<protein>
    <recommendedName>
        <fullName evidence="3">F-box domain-containing protein</fullName>
    </recommendedName>
</protein>
<dbReference type="EMBL" id="LKEB01000016">
    <property type="protein sequence ID" value="ROW14071.1"/>
    <property type="molecule type" value="Genomic_DNA"/>
</dbReference>
<feature type="region of interest" description="Disordered" evidence="2">
    <location>
        <begin position="108"/>
        <end position="202"/>
    </location>
</feature>
<keyword evidence="1" id="KW-0040">ANK repeat</keyword>
<keyword evidence="5" id="KW-1185">Reference proteome</keyword>
<dbReference type="Gene3D" id="1.25.40.20">
    <property type="entry name" value="Ankyrin repeat-containing domain"/>
    <property type="match status" value="3"/>
</dbReference>
<feature type="repeat" description="ANK" evidence="1">
    <location>
        <begin position="479"/>
        <end position="510"/>
    </location>
</feature>
<evidence type="ECO:0000256" key="2">
    <source>
        <dbReference type="SAM" id="MobiDB-lite"/>
    </source>
</evidence>
<dbReference type="InterPro" id="IPR001810">
    <property type="entry name" value="F-box_dom"/>
</dbReference>
<dbReference type="PROSITE" id="PS50181">
    <property type="entry name" value="FBOX"/>
    <property type="match status" value="1"/>
</dbReference>
<comment type="caution">
    <text evidence="4">The sequence shown here is derived from an EMBL/GenBank/DDBJ whole genome shotgun (WGS) entry which is preliminary data.</text>
</comment>
<evidence type="ECO:0000259" key="3">
    <source>
        <dbReference type="PROSITE" id="PS50181"/>
    </source>
</evidence>
<dbReference type="Pfam" id="PF12937">
    <property type="entry name" value="F-box-like"/>
    <property type="match status" value="1"/>
</dbReference>
<accession>A0A423XDJ4</accession>
<organism evidence="4 5">
    <name type="scientific">Cytospora leucostoma</name>
    <dbReference type="NCBI Taxonomy" id="1230097"/>
    <lineage>
        <taxon>Eukaryota</taxon>
        <taxon>Fungi</taxon>
        <taxon>Dikarya</taxon>
        <taxon>Ascomycota</taxon>
        <taxon>Pezizomycotina</taxon>
        <taxon>Sordariomycetes</taxon>
        <taxon>Sordariomycetidae</taxon>
        <taxon>Diaporthales</taxon>
        <taxon>Cytosporaceae</taxon>
        <taxon>Cytospora</taxon>
    </lineage>
</organism>
<sequence length="510" mass="56679">MARMEDLPTELLEYVTDYLSQVSDLASLARTSRRVFDVVDPVLYKVAKDRLSGREVWHPLRWAAENGRAGTVKKALIAGIDADMRFEARIDETTRDMQSFQIRVEAVDGNSIWDPPEWDPSEEWMPRDDDSDDDEPLGAAQKDDDGNETNVFDDEDTDDTEATPGPYYQASAVNMGHSFGGNDEVSSEGSENSSEDDEDHSSFDLYEDMYGGFRAIHLAARGGHDHVVRILLDNGADIDVFSEQLCTCAPGFARVHTSVNGFPRTWHSQFGWSPLHLAICHFHTSTAKFLLSRGASVRLGQSDEEPDLTVTALHAAAATGQADLCRHLLDEGHMSDVDLLDSCGLTPFYHAYHNGHWKTTVAFLLERRANIDQLVGNREDDPESFVTILYEACLFGRYEDATRLVHLGANVNKGEYKDDVQNEWPIHAVCRPPKEFREPVRNPPLKLSAEADNSAQKKVELIELLLRQGADTEAQSSTDGDTPLHLAARLDNGPALRALLVAGANVESRK</sequence>
<feature type="compositionally biased region" description="Acidic residues" evidence="2">
    <location>
        <begin position="145"/>
        <end position="161"/>
    </location>
</feature>
<dbReference type="PANTHER" id="PTHR46224:SF64">
    <property type="entry name" value="IQ MOTIF AND ANKYRIN REPEAT DOMAIN-CONTAINING PROTEIN 1"/>
    <property type="match status" value="1"/>
</dbReference>
<dbReference type="STRING" id="1230097.A0A423XDJ4"/>
<evidence type="ECO:0000313" key="4">
    <source>
        <dbReference type="EMBL" id="ROW14071.1"/>
    </source>
</evidence>
<dbReference type="Pfam" id="PF12796">
    <property type="entry name" value="Ank_2"/>
    <property type="match status" value="1"/>
</dbReference>
<feature type="repeat" description="ANK" evidence="1">
    <location>
        <begin position="270"/>
        <end position="302"/>
    </location>
</feature>
<dbReference type="Proteomes" id="UP000285146">
    <property type="component" value="Unassembled WGS sequence"/>
</dbReference>